<dbReference type="PANTHER" id="PTHR14136:SF17">
    <property type="entry name" value="BTB_POZ DOMAIN-CONTAINING PROTEIN KCTD9"/>
    <property type="match status" value="1"/>
</dbReference>
<dbReference type="Proteomes" id="UP000006671">
    <property type="component" value="Unassembled WGS sequence"/>
</dbReference>
<proteinExistence type="predicted"/>
<evidence type="ECO:0000313" key="2">
    <source>
        <dbReference type="Proteomes" id="UP000006671"/>
    </source>
</evidence>
<dbReference type="KEGG" id="ngr:NAEGRDRAFT_76187"/>
<dbReference type="EMBL" id="GG738938">
    <property type="protein sequence ID" value="EFC36141.1"/>
    <property type="molecule type" value="Genomic_DNA"/>
</dbReference>
<gene>
    <name evidence="1" type="ORF">NAEGRDRAFT_76187</name>
</gene>
<accession>D2W457</accession>
<dbReference type="AlphaFoldDB" id="D2W457"/>
<dbReference type="RefSeq" id="XP_002668885.1">
    <property type="nucleotide sequence ID" value="XM_002668839.1"/>
</dbReference>
<dbReference type="InParanoid" id="D2W457"/>
<dbReference type="PANTHER" id="PTHR14136">
    <property type="entry name" value="BTB_POZ DOMAIN-CONTAINING PROTEIN KCTD9"/>
    <property type="match status" value="1"/>
</dbReference>
<evidence type="ECO:0000313" key="1">
    <source>
        <dbReference type="EMBL" id="EFC36141.1"/>
    </source>
</evidence>
<dbReference type="Pfam" id="PF13599">
    <property type="entry name" value="Pentapeptide_4"/>
    <property type="match status" value="1"/>
</dbReference>
<protein>
    <submittedName>
        <fullName evidence="1">Predicted protein</fullName>
    </submittedName>
</protein>
<organism evidence="2">
    <name type="scientific">Naegleria gruberi</name>
    <name type="common">Amoeba</name>
    <dbReference type="NCBI Taxonomy" id="5762"/>
    <lineage>
        <taxon>Eukaryota</taxon>
        <taxon>Discoba</taxon>
        <taxon>Heterolobosea</taxon>
        <taxon>Tetramitia</taxon>
        <taxon>Eutetramitia</taxon>
        <taxon>Vahlkampfiidae</taxon>
        <taxon>Naegleria</taxon>
    </lineage>
</organism>
<reference evidence="1 2" key="1">
    <citation type="journal article" date="2010" name="Cell">
        <title>The genome of Naegleria gruberi illuminates early eukaryotic versatility.</title>
        <authorList>
            <person name="Fritz-Laylin L.K."/>
            <person name="Prochnik S.E."/>
            <person name="Ginger M.L."/>
            <person name="Dacks J.B."/>
            <person name="Carpenter M.L."/>
            <person name="Field M.C."/>
            <person name="Kuo A."/>
            <person name="Paredez A."/>
            <person name="Chapman J."/>
            <person name="Pham J."/>
            <person name="Shu S."/>
            <person name="Neupane R."/>
            <person name="Cipriano M."/>
            <person name="Mancuso J."/>
            <person name="Tu H."/>
            <person name="Salamov A."/>
            <person name="Lindquist E."/>
            <person name="Shapiro H."/>
            <person name="Lucas S."/>
            <person name="Grigoriev I.V."/>
            <person name="Cande W.Z."/>
            <person name="Fulton C."/>
            <person name="Rokhsar D.S."/>
            <person name="Dawson S.C."/>
        </authorList>
    </citation>
    <scope>NUCLEOTIDE SEQUENCE [LARGE SCALE GENOMIC DNA]</scope>
    <source>
        <strain evidence="1 2">NEG-M</strain>
    </source>
</reference>
<dbReference type="Gene3D" id="2.160.20.80">
    <property type="entry name" value="E3 ubiquitin-protein ligase SopA"/>
    <property type="match status" value="2"/>
</dbReference>
<dbReference type="VEuPathDB" id="AmoebaDB:NAEGRDRAFT_76187"/>
<keyword evidence="2" id="KW-1185">Reference proteome</keyword>
<dbReference type="GeneID" id="8860481"/>
<dbReference type="InterPro" id="IPR051082">
    <property type="entry name" value="Pentapeptide-BTB/POZ_domain"/>
</dbReference>
<name>D2W457_NAEGR</name>
<dbReference type="InterPro" id="IPR001646">
    <property type="entry name" value="5peptide_repeat"/>
</dbReference>
<dbReference type="SUPFAM" id="SSF141571">
    <property type="entry name" value="Pentapeptide repeat-like"/>
    <property type="match status" value="2"/>
</dbReference>
<dbReference type="Pfam" id="PF00805">
    <property type="entry name" value="Pentapeptide"/>
    <property type="match status" value="1"/>
</dbReference>
<sequence length="288" mass="33467">MDDTTFESCNFSSVNLSSCSLKKVLFKECDFNSANLSNSNLESAQFRSCRNFSAANLTSCNLKYACFENCDFQNIDFTNSNPENATFRNCTPILKFEKKSFDQESLKGKVFVNTLFKDCEFWKQSGAKFENCEFESCNMFGYCFSDDWENSFNQCDLSGAIFPSLNYFKGNKFSKTKPLEIKISINNMKCALLDSNQLYHFELQTRFRYQNQLILTINPKTSIEEFKKEVNEQSTRYGFLAIIWSESEKQSVYFENPIGKDSERAEIINNHLKNKKQLQKLIQTTLFM</sequence>